<dbReference type="PANTHER" id="PTHR21666:SF270">
    <property type="entry name" value="MUREIN HYDROLASE ACTIVATOR ENVC"/>
    <property type="match status" value="1"/>
</dbReference>
<accession>A0AAJ1U267</accession>
<keyword evidence="2" id="KW-0378">Hydrolase</keyword>
<dbReference type="RefSeq" id="WP_307204441.1">
    <property type="nucleotide sequence ID" value="NZ_JAUTAN010000001.1"/>
</dbReference>
<comment type="caution">
    <text evidence="2">The sequence shown here is derived from an EMBL/GenBank/DDBJ whole genome shotgun (WGS) entry which is preliminary data.</text>
</comment>
<dbReference type="EMBL" id="JAUTAN010000001">
    <property type="protein sequence ID" value="MDQ1106615.1"/>
    <property type="molecule type" value="Genomic_DNA"/>
</dbReference>
<dbReference type="CDD" id="cd12797">
    <property type="entry name" value="M23_peptidase"/>
    <property type="match status" value="1"/>
</dbReference>
<organism evidence="2 3">
    <name type="scientific">Nocardioides zeae</name>
    <dbReference type="NCBI Taxonomy" id="1457234"/>
    <lineage>
        <taxon>Bacteria</taxon>
        <taxon>Bacillati</taxon>
        <taxon>Actinomycetota</taxon>
        <taxon>Actinomycetes</taxon>
        <taxon>Propionibacteriales</taxon>
        <taxon>Nocardioidaceae</taxon>
        <taxon>Nocardioides</taxon>
    </lineage>
</organism>
<protein>
    <submittedName>
        <fullName evidence="2">Murein DD-endopeptidase MepM/ murein hydrolase activator NlpD</fullName>
    </submittedName>
</protein>
<sequence>MEDAVDLITQMTGAGVEVLEPGQSCSDLAVAPGEVAWPVASGVGLDRQNWGNSGGNWARGHTGTDFSLPCGEPVYAAHSGIVRTDPSQSGWAGPNFPKTTTGTDSLATWYAHMSAAIVEDGEQVQSGQIIGHVGTLGNSTGCHLHFEVHPDNGSIYADNINPSTWLRNNAGRTLAP</sequence>
<dbReference type="InterPro" id="IPR050570">
    <property type="entry name" value="Cell_wall_metabolism_enzyme"/>
</dbReference>
<dbReference type="Proteomes" id="UP001239215">
    <property type="component" value="Unassembled WGS sequence"/>
</dbReference>
<evidence type="ECO:0000259" key="1">
    <source>
        <dbReference type="Pfam" id="PF01551"/>
    </source>
</evidence>
<dbReference type="InterPro" id="IPR016047">
    <property type="entry name" value="M23ase_b-sheet_dom"/>
</dbReference>
<dbReference type="AlphaFoldDB" id="A0AAJ1U267"/>
<name>A0AAJ1U267_9ACTN</name>
<feature type="domain" description="M23ase beta-sheet core" evidence="1">
    <location>
        <begin position="60"/>
        <end position="152"/>
    </location>
</feature>
<gene>
    <name evidence="2" type="ORF">QE405_003899</name>
</gene>
<dbReference type="PANTHER" id="PTHR21666">
    <property type="entry name" value="PEPTIDASE-RELATED"/>
    <property type="match status" value="1"/>
</dbReference>
<dbReference type="InterPro" id="IPR011055">
    <property type="entry name" value="Dup_hybrid_motif"/>
</dbReference>
<proteinExistence type="predicted"/>
<dbReference type="Pfam" id="PF01551">
    <property type="entry name" value="Peptidase_M23"/>
    <property type="match status" value="1"/>
</dbReference>
<evidence type="ECO:0000313" key="2">
    <source>
        <dbReference type="EMBL" id="MDQ1106615.1"/>
    </source>
</evidence>
<evidence type="ECO:0000313" key="3">
    <source>
        <dbReference type="Proteomes" id="UP001239215"/>
    </source>
</evidence>
<dbReference type="GO" id="GO:0004222">
    <property type="term" value="F:metalloendopeptidase activity"/>
    <property type="evidence" value="ECO:0007669"/>
    <property type="project" value="TreeGrafter"/>
</dbReference>
<reference evidence="2" key="1">
    <citation type="submission" date="2023-07" db="EMBL/GenBank/DDBJ databases">
        <title>Functional and genomic diversity of the sorghum phyllosphere microbiome.</title>
        <authorList>
            <person name="Shade A."/>
        </authorList>
    </citation>
    <scope>NUCLEOTIDE SEQUENCE</scope>
    <source>
        <strain evidence="2">SORGH_AS_1067</strain>
    </source>
</reference>
<dbReference type="SUPFAM" id="SSF51261">
    <property type="entry name" value="Duplicated hybrid motif"/>
    <property type="match status" value="1"/>
</dbReference>
<dbReference type="Gene3D" id="2.70.70.10">
    <property type="entry name" value="Glucose Permease (Domain IIA)"/>
    <property type="match status" value="1"/>
</dbReference>